<dbReference type="EMBL" id="RBDX01000012">
    <property type="protein sequence ID" value="RKN08188.1"/>
    <property type="molecule type" value="Genomic_DNA"/>
</dbReference>
<dbReference type="OrthoDB" id="9814088at2"/>
<dbReference type="Proteomes" id="UP000275024">
    <property type="component" value="Unassembled WGS sequence"/>
</dbReference>
<evidence type="ECO:0000259" key="7">
    <source>
        <dbReference type="PROSITE" id="PS51194"/>
    </source>
</evidence>
<feature type="domain" description="Helicase C-terminal" evidence="7">
    <location>
        <begin position="483"/>
        <end position="661"/>
    </location>
</feature>
<dbReference type="EMBL" id="RBDY01000013">
    <property type="protein sequence ID" value="RKN20543.1"/>
    <property type="molecule type" value="Genomic_DNA"/>
</dbReference>
<dbReference type="SMART" id="SM00487">
    <property type="entry name" value="DEXDc"/>
    <property type="match status" value="1"/>
</dbReference>
<sequence length="1012" mass="110826">MTPPTTTAPARDGSREFAVGSLVHARGREWVVLPDSTSELLVLRPLGGTDDDIAGVLTALEPVEHARFAPPSPSDLGDQGAAGLLRSALRIGFRSSAGPFRSLAGVSVEPRPYQLVPLLMALRQETVRLLIADDVGIGKTVESGLIATELLAQGDARGLVVLCSPALAEQWRAELCGKFGIDAELVLASTIGRLERSRLYGQSVFRPDRNYIVSTDFIKSPRHRDDFIRNCPDLVIVDEAHTCVADSGNGGARQQRQQRYALLRALADAPDRHLLLVTATPHSGKEEPFRNLLGLLDTRLESISLDRQAGRDLLARHFVQRRRADIRDDFRDDANFPSDRLSAEVDYTLHPDYRQLLNEVIAYARETIRSADGALQQRIRWWSALALLRALGSSPAAVRKTLHTRAGVQDADSVTEADAIGSRTVTDPADDESAESADAVPGALLAPGATDPEAETLDDEGKARLLAMAQAAKELAGPAKDRKLKQLIDTVKELLEEGYNSIVFCRFISTAEYVKDHLDKALNKNRKTKAYAVEAVTGELSPDQRVARIAELTEEGEDGEAPPERRVLVATDCLSEGVNLQESFDAVIHYDLAWNPTRHEQREGRVDRFGQRRDVVKAVTLYGADNAIDGIVLDVLLRKHARIRKATGISVPVPDSSENVMQAVLEGLILRGERPEYEQETLFAVESEVGRQTAELHQAWQSAAEREKASRSRYAQHAVKREEVAQEVAEVRASLGTGEEVRRFTRHALTALRGVAGPLRGEPDGFTLDSEALPAPLRDAFATLLGPRHPRPVAFHATPTAPRGEVALTRTDPVVAAAARFVLDTALDDRMPQWQRPARRCGVVRTTAVARRTTLLLIRYRFQLSLPGRDGVLRQQLAEDARLLAFRGSAASPDWLPEDEAIALLEARAAQNTDRAFAQERVEGTLASLESLMPVLEERGEDLAARLLDAHRRVRGAFRDVRGATGPARRGLRVDVQGRPDVLGVYHYLPVPVLDGTHTTAADAATTNGEAR</sequence>
<dbReference type="InterPro" id="IPR006935">
    <property type="entry name" value="Helicase/UvrB_N"/>
</dbReference>
<proteinExistence type="predicted"/>
<feature type="domain" description="Helicase ATP-binding" evidence="6">
    <location>
        <begin position="120"/>
        <end position="299"/>
    </location>
</feature>
<dbReference type="GO" id="GO:0003677">
    <property type="term" value="F:DNA binding"/>
    <property type="evidence" value="ECO:0007669"/>
    <property type="project" value="InterPro"/>
</dbReference>
<dbReference type="InterPro" id="IPR014001">
    <property type="entry name" value="Helicase_ATP-bd"/>
</dbReference>
<protein>
    <submittedName>
        <fullName evidence="8">Helicase</fullName>
    </submittedName>
</protein>
<reference evidence="10 11" key="1">
    <citation type="submission" date="2018-09" db="EMBL/GenBank/DDBJ databases">
        <title>Streptomyces sp. nov. DS1-2, an endophytic actinomycete isolated from roots of Dendrobium scabrilingue.</title>
        <authorList>
            <person name="Kuncharoen N."/>
            <person name="Kudo T."/>
            <person name="Ohkuma M."/>
            <person name="Yuki M."/>
            <person name="Tanasupawat S."/>
        </authorList>
    </citation>
    <scope>NUCLEOTIDE SEQUENCE [LARGE SCALE GENOMIC DNA]</scope>
    <source>
        <strain evidence="8 11">AZ1-7</strain>
        <strain evidence="9 10">DS1-2</strain>
    </source>
</reference>
<dbReference type="PANTHER" id="PTHR45766:SF6">
    <property type="entry name" value="SWI_SNF-RELATED MATRIX-ASSOCIATED ACTIN-DEPENDENT REGULATOR OF CHROMATIN SUBFAMILY A-LIKE PROTEIN 1"/>
    <property type="match status" value="1"/>
</dbReference>
<evidence type="ECO:0000256" key="1">
    <source>
        <dbReference type="ARBA" id="ARBA00022741"/>
    </source>
</evidence>
<evidence type="ECO:0000313" key="11">
    <source>
        <dbReference type="Proteomes" id="UP000275024"/>
    </source>
</evidence>
<dbReference type="Gene3D" id="3.40.50.10810">
    <property type="entry name" value="Tandem AAA-ATPase domain"/>
    <property type="match status" value="1"/>
</dbReference>
<dbReference type="GO" id="GO:0004386">
    <property type="term" value="F:helicase activity"/>
    <property type="evidence" value="ECO:0007669"/>
    <property type="project" value="UniProtKB-KW"/>
</dbReference>
<dbReference type="PANTHER" id="PTHR45766">
    <property type="entry name" value="DNA ANNEALING HELICASE AND ENDONUCLEASE ZRANB3 FAMILY MEMBER"/>
    <property type="match status" value="1"/>
</dbReference>
<keyword evidence="4" id="KW-0067">ATP-binding</keyword>
<dbReference type="PROSITE" id="PS51192">
    <property type="entry name" value="HELICASE_ATP_BIND_1"/>
    <property type="match status" value="1"/>
</dbReference>
<accession>A0A3A9W4W2</accession>
<keyword evidence="2" id="KW-0378">Hydrolase</keyword>
<dbReference type="InterPro" id="IPR049730">
    <property type="entry name" value="SNF2/RAD54-like_C"/>
</dbReference>
<dbReference type="GO" id="GO:0016787">
    <property type="term" value="F:hydrolase activity"/>
    <property type="evidence" value="ECO:0007669"/>
    <property type="project" value="UniProtKB-KW"/>
</dbReference>
<feature type="region of interest" description="Disordered" evidence="5">
    <location>
        <begin position="421"/>
        <end position="454"/>
    </location>
</feature>
<dbReference type="Pfam" id="PF00271">
    <property type="entry name" value="Helicase_C"/>
    <property type="match status" value="1"/>
</dbReference>
<dbReference type="Gene3D" id="3.40.50.300">
    <property type="entry name" value="P-loop containing nucleotide triphosphate hydrolases"/>
    <property type="match status" value="1"/>
</dbReference>
<dbReference type="InterPro" id="IPR027417">
    <property type="entry name" value="P-loop_NTPase"/>
</dbReference>
<dbReference type="SMART" id="SM00490">
    <property type="entry name" value="HELICc"/>
    <property type="match status" value="1"/>
</dbReference>
<dbReference type="Proteomes" id="UP000268652">
    <property type="component" value="Unassembled WGS sequence"/>
</dbReference>
<evidence type="ECO:0000313" key="9">
    <source>
        <dbReference type="EMBL" id="RKN20543.1"/>
    </source>
</evidence>
<dbReference type="PROSITE" id="PS51194">
    <property type="entry name" value="HELICASE_CTER"/>
    <property type="match status" value="1"/>
</dbReference>
<dbReference type="SUPFAM" id="SSF52540">
    <property type="entry name" value="P-loop containing nucleoside triphosphate hydrolases"/>
    <property type="match status" value="1"/>
</dbReference>
<evidence type="ECO:0000313" key="10">
    <source>
        <dbReference type="Proteomes" id="UP000268652"/>
    </source>
</evidence>
<dbReference type="Pfam" id="PF04851">
    <property type="entry name" value="ResIII"/>
    <property type="match status" value="1"/>
</dbReference>
<gene>
    <name evidence="9" type="ORF">D7318_18745</name>
    <name evidence="8" type="ORF">D7319_16885</name>
</gene>
<dbReference type="CDD" id="cd18793">
    <property type="entry name" value="SF2_C_SNF"/>
    <property type="match status" value="1"/>
</dbReference>
<dbReference type="InterPro" id="IPR057342">
    <property type="entry name" value="DEXDc_RapA"/>
</dbReference>
<dbReference type="CDD" id="cd18011">
    <property type="entry name" value="DEXDc_RapA"/>
    <property type="match status" value="1"/>
</dbReference>
<evidence type="ECO:0000256" key="4">
    <source>
        <dbReference type="ARBA" id="ARBA00022840"/>
    </source>
</evidence>
<evidence type="ECO:0000259" key="6">
    <source>
        <dbReference type="PROSITE" id="PS51192"/>
    </source>
</evidence>
<dbReference type="AlphaFoldDB" id="A0A3A9W4W2"/>
<keyword evidence="3 8" id="KW-0347">Helicase</keyword>
<evidence type="ECO:0000256" key="2">
    <source>
        <dbReference type="ARBA" id="ARBA00022801"/>
    </source>
</evidence>
<evidence type="ECO:0000256" key="5">
    <source>
        <dbReference type="SAM" id="MobiDB-lite"/>
    </source>
</evidence>
<comment type="caution">
    <text evidence="8">The sequence shown here is derived from an EMBL/GenBank/DDBJ whole genome shotgun (WGS) entry which is preliminary data.</text>
</comment>
<dbReference type="InterPro" id="IPR001650">
    <property type="entry name" value="Helicase_C-like"/>
</dbReference>
<evidence type="ECO:0000313" key="8">
    <source>
        <dbReference type="EMBL" id="RKN08188.1"/>
    </source>
</evidence>
<keyword evidence="10" id="KW-1185">Reference proteome</keyword>
<dbReference type="GO" id="GO:0005524">
    <property type="term" value="F:ATP binding"/>
    <property type="evidence" value="ECO:0007669"/>
    <property type="project" value="InterPro"/>
</dbReference>
<dbReference type="RefSeq" id="WP_120698267.1">
    <property type="nucleotide sequence ID" value="NZ_RBDX01000012.1"/>
</dbReference>
<organism evidence="8 11">
    <name type="scientific">Streptomyces radicis</name>
    <dbReference type="NCBI Taxonomy" id="1750517"/>
    <lineage>
        <taxon>Bacteria</taxon>
        <taxon>Bacillati</taxon>
        <taxon>Actinomycetota</taxon>
        <taxon>Actinomycetes</taxon>
        <taxon>Kitasatosporales</taxon>
        <taxon>Streptomycetaceae</taxon>
        <taxon>Streptomyces</taxon>
    </lineage>
</organism>
<name>A0A3A9W4W2_9ACTN</name>
<dbReference type="InterPro" id="IPR038718">
    <property type="entry name" value="SNF2-like_sf"/>
</dbReference>
<keyword evidence="1" id="KW-0547">Nucleotide-binding</keyword>
<evidence type="ECO:0000256" key="3">
    <source>
        <dbReference type="ARBA" id="ARBA00022806"/>
    </source>
</evidence>